<accession>A0A9P0LDV4</accession>
<dbReference type="Proteomes" id="UP001152888">
    <property type="component" value="Unassembled WGS sequence"/>
</dbReference>
<organism evidence="1 2">
    <name type="scientific">Acanthoscelides obtectus</name>
    <name type="common">Bean weevil</name>
    <name type="synonym">Bruchus obtectus</name>
    <dbReference type="NCBI Taxonomy" id="200917"/>
    <lineage>
        <taxon>Eukaryota</taxon>
        <taxon>Metazoa</taxon>
        <taxon>Ecdysozoa</taxon>
        <taxon>Arthropoda</taxon>
        <taxon>Hexapoda</taxon>
        <taxon>Insecta</taxon>
        <taxon>Pterygota</taxon>
        <taxon>Neoptera</taxon>
        <taxon>Endopterygota</taxon>
        <taxon>Coleoptera</taxon>
        <taxon>Polyphaga</taxon>
        <taxon>Cucujiformia</taxon>
        <taxon>Chrysomeloidea</taxon>
        <taxon>Chrysomelidae</taxon>
        <taxon>Bruchinae</taxon>
        <taxon>Bruchini</taxon>
        <taxon>Acanthoscelides</taxon>
    </lineage>
</organism>
<dbReference type="EMBL" id="CAKOFQ010007150">
    <property type="protein sequence ID" value="CAH1992605.1"/>
    <property type="molecule type" value="Genomic_DNA"/>
</dbReference>
<evidence type="ECO:0000313" key="1">
    <source>
        <dbReference type="EMBL" id="CAH1992605.1"/>
    </source>
</evidence>
<proteinExistence type="predicted"/>
<keyword evidence="2" id="KW-1185">Reference proteome</keyword>
<gene>
    <name evidence="1" type="ORF">ACAOBT_LOCUS20977</name>
</gene>
<name>A0A9P0LDV4_ACAOB</name>
<evidence type="ECO:0000313" key="2">
    <source>
        <dbReference type="Proteomes" id="UP001152888"/>
    </source>
</evidence>
<comment type="caution">
    <text evidence="1">The sequence shown here is derived from an EMBL/GenBank/DDBJ whole genome shotgun (WGS) entry which is preliminary data.</text>
</comment>
<dbReference type="AlphaFoldDB" id="A0A9P0LDV4"/>
<protein>
    <submittedName>
        <fullName evidence="1">Uncharacterized protein</fullName>
    </submittedName>
</protein>
<reference evidence="1" key="1">
    <citation type="submission" date="2022-03" db="EMBL/GenBank/DDBJ databases">
        <authorList>
            <person name="Sayadi A."/>
        </authorList>
    </citation>
    <scope>NUCLEOTIDE SEQUENCE</scope>
</reference>
<sequence>MSKRINHFLRITYSGITRFFFYF</sequence>